<dbReference type="RefSeq" id="XP_018379980.1">
    <property type="nucleotide sequence ID" value="XM_018530028.1"/>
</dbReference>
<evidence type="ECO:0000313" key="4">
    <source>
        <dbReference type="Proteomes" id="UP000077248"/>
    </source>
</evidence>
<feature type="compositionally biased region" description="Basic and acidic residues" evidence="1">
    <location>
        <begin position="1"/>
        <end position="18"/>
    </location>
</feature>
<feature type="transmembrane region" description="Helical" evidence="2">
    <location>
        <begin position="613"/>
        <end position="636"/>
    </location>
</feature>
<evidence type="ECO:0000313" key="3">
    <source>
        <dbReference type="EMBL" id="OAG14559.1"/>
    </source>
</evidence>
<evidence type="ECO:0000256" key="2">
    <source>
        <dbReference type="SAM" id="Phobius"/>
    </source>
</evidence>
<dbReference type="KEGG" id="aalt:CC77DRAFT_1099871"/>
<protein>
    <submittedName>
        <fullName evidence="3">Uncharacterized protein</fullName>
    </submittedName>
</protein>
<organism evidence="3 4">
    <name type="scientific">Alternaria alternata</name>
    <name type="common">Alternaria rot fungus</name>
    <name type="synonym">Torula alternata</name>
    <dbReference type="NCBI Taxonomy" id="5599"/>
    <lineage>
        <taxon>Eukaryota</taxon>
        <taxon>Fungi</taxon>
        <taxon>Dikarya</taxon>
        <taxon>Ascomycota</taxon>
        <taxon>Pezizomycotina</taxon>
        <taxon>Dothideomycetes</taxon>
        <taxon>Pleosporomycetidae</taxon>
        <taxon>Pleosporales</taxon>
        <taxon>Pleosporineae</taxon>
        <taxon>Pleosporaceae</taxon>
        <taxon>Alternaria</taxon>
        <taxon>Alternaria sect. Alternaria</taxon>
        <taxon>Alternaria alternata complex</taxon>
    </lineage>
</organism>
<sequence length="717" mass="80225">MTPTQLEEHRYSTPDIERSPTVSQERFSFDSQLSTDVSLLESSYRDEPVASYPDSCTLSVHDTDRSTVSLKDQIIPNSSLEEKDVEFPRGWPTLPQPLKTSFGSILWSVTIDVVLLAIAVAFLVFAWSVVLYDQKPTKFHSQAAQRFEQASRWGPTIYPIVFASIVGRATHAVMLWGLETGQRIAVLDTLAGSTSLTSTVVSQVHLRRVSYVGLGLVAIWMLSPVGGQSSFRQITFGPRHASENTTYLYVAPGPQMWVPDGGTTESNLNSIFTAALLSSATQEGSPRDPWGHIKVPRVQYYEKISPADDQGWYKTENGTEDTYSSLIGIPMSGIDSTDFVEYAATIEAMYFHLNCEFCTIQDGLHFEYNHNQSWFGNLSWSENTTERAMMHEDDLKPFSFMLTWEDSDVLNCTIETTYVEVAVSCPTYRTCSVPRIRRSHLKHPPLAYTLLGLNYGLNGTMWEQTINSSSQLFSRGYLNDPKDPRSGLRSGFALSSQRPTSDSATRLGQMLNTYWAAMNGKNVFTSGVNEVTIWTDPNISWEYQDTSQDLTEVPRINGTYRNNSTGIIYTVLHNGTNRTAYAASYNAETAYLARAWESSGTKRSSTEVFQAHWGWVVALMISSTVMITASLIPFYLRTFFLRGPDILMNISSLATRESTHLALPTTGTYLNASDRSRCLKDVRIAFRDVDKDGENGRLAIQQVAKVIAPLEKGRKYV</sequence>
<accession>A0A177D6I9</accession>
<proteinExistence type="predicted"/>
<feature type="transmembrane region" description="Helical" evidence="2">
    <location>
        <begin position="105"/>
        <end position="132"/>
    </location>
</feature>
<dbReference type="AlphaFoldDB" id="A0A177D6I9"/>
<gene>
    <name evidence="3" type="ORF">CC77DRAFT_1099871</name>
</gene>
<keyword evidence="2" id="KW-1133">Transmembrane helix</keyword>
<evidence type="ECO:0000256" key="1">
    <source>
        <dbReference type="SAM" id="MobiDB-lite"/>
    </source>
</evidence>
<name>A0A177D6I9_ALTAL</name>
<keyword evidence="2" id="KW-0472">Membrane</keyword>
<keyword evidence="2" id="KW-0812">Transmembrane</keyword>
<feature type="region of interest" description="Disordered" evidence="1">
    <location>
        <begin position="1"/>
        <end position="24"/>
    </location>
</feature>
<dbReference type="VEuPathDB" id="FungiDB:CC77DRAFT_1099871"/>
<dbReference type="EMBL" id="KV441499">
    <property type="protein sequence ID" value="OAG14559.1"/>
    <property type="molecule type" value="Genomic_DNA"/>
</dbReference>
<reference evidence="3 4" key="1">
    <citation type="submission" date="2016-05" db="EMBL/GenBank/DDBJ databases">
        <title>Comparative analysis of secretome profiles of manganese(II)-oxidizing ascomycete fungi.</title>
        <authorList>
            <consortium name="DOE Joint Genome Institute"/>
            <person name="Zeiner C.A."/>
            <person name="Purvine S.O."/>
            <person name="Zink E.M."/>
            <person name="Wu S."/>
            <person name="Pasa-Tolic L."/>
            <person name="Chaput D.L."/>
            <person name="Haridas S."/>
            <person name="Grigoriev I.V."/>
            <person name="Santelli C.M."/>
            <person name="Hansel C.M."/>
        </authorList>
    </citation>
    <scope>NUCLEOTIDE SEQUENCE [LARGE SCALE GENOMIC DNA]</scope>
    <source>
        <strain evidence="3 4">SRC1lrK2f</strain>
    </source>
</reference>
<dbReference type="Proteomes" id="UP000077248">
    <property type="component" value="Unassembled WGS sequence"/>
</dbReference>
<feature type="transmembrane region" description="Helical" evidence="2">
    <location>
        <begin position="209"/>
        <end position="227"/>
    </location>
</feature>
<keyword evidence="4" id="KW-1185">Reference proteome</keyword>
<dbReference type="GeneID" id="29115622"/>